<accession>A0ABV6GIS9</accession>
<dbReference type="EMBL" id="JBHLVO010000022">
    <property type="protein sequence ID" value="MFC0273589.1"/>
    <property type="molecule type" value="Genomic_DNA"/>
</dbReference>
<dbReference type="InterPro" id="IPR027417">
    <property type="entry name" value="P-loop_NTPase"/>
</dbReference>
<name>A0ABV6GIS9_9BACI</name>
<proteinExistence type="predicted"/>
<dbReference type="InterPro" id="IPR038718">
    <property type="entry name" value="SNF2-like_sf"/>
</dbReference>
<gene>
    <name evidence="2" type="ORF">ACFFIX_19545</name>
</gene>
<protein>
    <submittedName>
        <fullName evidence="2">DEAD/DEAH box helicase family protein</fullName>
    </submittedName>
</protein>
<dbReference type="InterPro" id="IPR014001">
    <property type="entry name" value="Helicase_ATP-bd"/>
</dbReference>
<sequence length="609" mass="68880">MSSIQFNKVIETNEQPKMMEVYLEQSWQNAFCYALACEEPERNHMKPKLMMAIISGSDSTLQSIKAAIDIGSDGLYFGFGKKGLTGYDFVRDFQISSDKGSYEKFPITINNNRKALAIVHDELLGNREYVISFEGDPAEDIRQVLGGGKYGLHILPEWKDTIYQALIKRGYLEEVELYFDKGLFPNGISLLKVNMEEEQADTLISELVKASELTFPREGTGSALESTDDLTTYMQGYVNDMVAKVSEEVNPTHNPMTDQSFKHFESYKRELFPVQAHVSTAIAKRLKEQKSLIIQGEMSTGKTTMLVALADAYYKEKQKEGYFACVLVPPSLTKKWPEEIKEIIPNAVVHVIDETKKLIQFHRDWTNSGRPKPTKPTFFVISFTIMRGDCANVPVVEFERIKTMHQVKHEAKPYRYGFYCPDCGKAHQVIESSTVQLNENGEEETVHHKRSMGPDEFGETRRLHNAQKPANAYCTECGSSLWTKKVPTRYSSFKEWAKHERKIVHAANDKNSKLVKHLQDSQPEMPKMVGRPRRIATIEYIRRKMNNFFDISLIDEIHELKAGNSAQGNSLGSLAAVSKKVVGGTGTLFGGKAEDVYYRAPCFSTSATA</sequence>
<evidence type="ECO:0000313" key="2">
    <source>
        <dbReference type="EMBL" id="MFC0273589.1"/>
    </source>
</evidence>
<dbReference type="Proteomes" id="UP001589854">
    <property type="component" value="Unassembled WGS sequence"/>
</dbReference>
<keyword evidence="2" id="KW-0378">Hydrolase</keyword>
<dbReference type="SMART" id="SM00487">
    <property type="entry name" value="DEXDc"/>
    <property type="match status" value="1"/>
</dbReference>
<evidence type="ECO:0000313" key="3">
    <source>
        <dbReference type="Proteomes" id="UP001589854"/>
    </source>
</evidence>
<reference evidence="2 3" key="1">
    <citation type="submission" date="2024-09" db="EMBL/GenBank/DDBJ databases">
        <authorList>
            <person name="Sun Q."/>
            <person name="Mori K."/>
        </authorList>
    </citation>
    <scope>NUCLEOTIDE SEQUENCE [LARGE SCALE GENOMIC DNA]</scope>
    <source>
        <strain evidence="2 3">CCM 7228</strain>
    </source>
</reference>
<keyword evidence="2" id="KW-0547">Nucleotide-binding</keyword>
<evidence type="ECO:0000259" key="1">
    <source>
        <dbReference type="SMART" id="SM00487"/>
    </source>
</evidence>
<keyword evidence="2" id="KW-0347">Helicase</keyword>
<organism evidence="2 3">
    <name type="scientific">Metabacillus herbersteinensis</name>
    <dbReference type="NCBI Taxonomy" id="283816"/>
    <lineage>
        <taxon>Bacteria</taxon>
        <taxon>Bacillati</taxon>
        <taxon>Bacillota</taxon>
        <taxon>Bacilli</taxon>
        <taxon>Bacillales</taxon>
        <taxon>Bacillaceae</taxon>
        <taxon>Metabacillus</taxon>
    </lineage>
</organism>
<dbReference type="GO" id="GO:0004386">
    <property type="term" value="F:helicase activity"/>
    <property type="evidence" value="ECO:0007669"/>
    <property type="project" value="UniProtKB-KW"/>
</dbReference>
<dbReference type="RefSeq" id="WP_378937041.1">
    <property type="nucleotide sequence ID" value="NZ_JBHLVO010000022.1"/>
</dbReference>
<feature type="domain" description="Helicase ATP-binding" evidence="1">
    <location>
        <begin position="267"/>
        <end position="606"/>
    </location>
</feature>
<dbReference type="Gene3D" id="3.40.50.10810">
    <property type="entry name" value="Tandem AAA-ATPase domain"/>
    <property type="match status" value="1"/>
</dbReference>
<dbReference type="SUPFAM" id="SSF52540">
    <property type="entry name" value="P-loop containing nucleoside triphosphate hydrolases"/>
    <property type="match status" value="1"/>
</dbReference>
<dbReference type="Pfam" id="PF04851">
    <property type="entry name" value="ResIII"/>
    <property type="match status" value="1"/>
</dbReference>
<keyword evidence="2" id="KW-0067">ATP-binding</keyword>
<keyword evidence="3" id="KW-1185">Reference proteome</keyword>
<comment type="caution">
    <text evidence="2">The sequence shown here is derived from an EMBL/GenBank/DDBJ whole genome shotgun (WGS) entry which is preliminary data.</text>
</comment>
<dbReference type="InterPro" id="IPR006935">
    <property type="entry name" value="Helicase/UvrB_N"/>
</dbReference>